<evidence type="ECO:0000256" key="6">
    <source>
        <dbReference type="ARBA" id="ARBA00022723"/>
    </source>
</evidence>
<comment type="function">
    <text evidence="10">Required for the formation of a threonylcarbamoyl group on adenosine at position 37 (t(6)A37) in tRNAs that read codons beginning with adenine. Is involved in the transfer of the threonylcarbamoyl moiety of threonylcarbamoyl-AMP (TC-AMP) to the N6 group of A37, together with TsaD and TsaB. TsaE seems to play an indirect role in the t(6)A biosynthesis pathway, possibly in regulating the core enzymatic function of TsaD.</text>
</comment>
<comment type="similarity">
    <text evidence="2">Belongs to the TsaE family.</text>
</comment>
<keyword evidence="8" id="KW-0067">ATP-binding</keyword>
<dbReference type="NCBIfam" id="TIGR00150">
    <property type="entry name" value="T6A_YjeE"/>
    <property type="match status" value="1"/>
</dbReference>
<evidence type="ECO:0000256" key="12">
    <source>
        <dbReference type="SAM" id="MobiDB-lite"/>
    </source>
</evidence>
<dbReference type="PANTHER" id="PTHR33540:SF2">
    <property type="entry name" value="TRNA THREONYLCARBAMOYLADENOSINE BIOSYNTHESIS PROTEIN TSAE"/>
    <property type="match status" value="1"/>
</dbReference>
<evidence type="ECO:0000256" key="2">
    <source>
        <dbReference type="ARBA" id="ARBA00007599"/>
    </source>
</evidence>
<organism evidence="13 14">
    <name type="scientific">Cryobacterium fucosi</name>
    <dbReference type="NCBI Taxonomy" id="1259157"/>
    <lineage>
        <taxon>Bacteria</taxon>
        <taxon>Bacillati</taxon>
        <taxon>Actinomycetota</taxon>
        <taxon>Actinomycetes</taxon>
        <taxon>Micrococcales</taxon>
        <taxon>Microbacteriaceae</taxon>
        <taxon>Cryobacterium</taxon>
    </lineage>
</organism>
<evidence type="ECO:0000256" key="11">
    <source>
        <dbReference type="ARBA" id="ARBA00032441"/>
    </source>
</evidence>
<keyword evidence="4" id="KW-0963">Cytoplasm</keyword>
<proteinExistence type="inferred from homology"/>
<evidence type="ECO:0000256" key="7">
    <source>
        <dbReference type="ARBA" id="ARBA00022741"/>
    </source>
</evidence>
<evidence type="ECO:0000256" key="5">
    <source>
        <dbReference type="ARBA" id="ARBA00022694"/>
    </source>
</evidence>
<dbReference type="GO" id="GO:0005737">
    <property type="term" value="C:cytoplasm"/>
    <property type="evidence" value="ECO:0007669"/>
    <property type="project" value="UniProtKB-SubCell"/>
</dbReference>
<evidence type="ECO:0000256" key="9">
    <source>
        <dbReference type="ARBA" id="ARBA00022842"/>
    </source>
</evidence>
<comment type="caution">
    <text evidence="13">The sequence shown here is derived from an EMBL/GenBank/DDBJ whole genome shotgun (WGS) entry which is preliminary data.</text>
</comment>
<comment type="subcellular location">
    <subcellularLocation>
        <location evidence="1">Cytoplasm</location>
    </subcellularLocation>
</comment>
<dbReference type="InterPro" id="IPR003442">
    <property type="entry name" value="T6A_TsaE"/>
</dbReference>
<reference evidence="13 14" key="1">
    <citation type="submission" date="2019-03" db="EMBL/GenBank/DDBJ databases">
        <title>Genomics of glacier-inhabiting Cryobacterium strains.</title>
        <authorList>
            <person name="Liu Q."/>
            <person name="Xin Y.-H."/>
        </authorList>
    </citation>
    <scope>NUCLEOTIDE SEQUENCE [LARGE SCALE GENOMIC DNA]</scope>
    <source>
        <strain evidence="13 14">Hh4</strain>
    </source>
</reference>
<dbReference type="Gene3D" id="3.40.50.300">
    <property type="entry name" value="P-loop containing nucleotide triphosphate hydrolases"/>
    <property type="match status" value="1"/>
</dbReference>
<keyword evidence="13" id="KW-0808">Transferase</keyword>
<dbReference type="OrthoDB" id="9800307at2"/>
<evidence type="ECO:0000313" key="14">
    <source>
        <dbReference type="Proteomes" id="UP000298313"/>
    </source>
</evidence>
<dbReference type="Pfam" id="PF02367">
    <property type="entry name" value="TsaE"/>
    <property type="match status" value="1"/>
</dbReference>
<evidence type="ECO:0000256" key="10">
    <source>
        <dbReference type="ARBA" id="ARBA00024908"/>
    </source>
</evidence>
<keyword evidence="9" id="KW-0460">Magnesium</keyword>
<gene>
    <name evidence="13" type="primary">tsaE</name>
    <name evidence="13" type="ORF">E3T48_04285</name>
</gene>
<dbReference type="PANTHER" id="PTHR33540">
    <property type="entry name" value="TRNA THREONYLCARBAMOYLADENOSINE BIOSYNTHESIS PROTEIN TSAE"/>
    <property type="match status" value="1"/>
</dbReference>
<dbReference type="RefSeq" id="WP_134522664.1">
    <property type="nucleotide sequence ID" value="NZ_SOHH01000039.1"/>
</dbReference>
<sequence length="180" mass="18966">MRTVIPDAAEMHDFGAALAGRLRAGDLVVLTGPLGAGKTTFTRGLGVGLRVRGSVTSPTFVLARTHPSTVGGPPLVHVDAYRLSSAVELDDLDIDFPHSIVVVEWGRGMLDGLTESWLDIEIERPLGASQAAPSGLSDDGFDLDEPRTVTITAHGPRWAGDAGFDPEAADDEAGDPRRSE</sequence>
<dbReference type="Proteomes" id="UP000298313">
    <property type="component" value="Unassembled WGS sequence"/>
</dbReference>
<dbReference type="EMBL" id="SOHH01000039">
    <property type="protein sequence ID" value="TFD81010.1"/>
    <property type="molecule type" value="Genomic_DNA"/>
</dbReference>
<dbReference type="GO" id="GO:0005524">
    <property type="term" value="F:ATP binding"/>
    <property type="evidence" value="ECO:0007669"/>
    <property type="project" value="UniProtKB-KW"/>
</dbReference>
<dbReference type="AlphaFoldDB" id="A0A4R9BF04"/>
<dbReference type="GO" id="GO:0002949">
    <property type="term" value="P:tRNA threonylcarbamoyladenosine modification"/>
    <property type="evidence" value="ECO:0007669"/>
    <property type="project" value="InterPro"/>
</dbReference>
<evidence type="ECO:0000256" key="8">
    <source>
        <dbReference type="ARBA" id="ARBA00022840"/>
    </source>
</evidence>
<keyword evidence="14" id="KW-1185">Reference proteome</keyword>
<evidence type="ECO:0000313" key="13">
    <source>
        <dbReference type="EMBL" id="TFD81010.1"/>
    </source>
</evidence>
<dbReference type="SUPFAM" id="SSF52540">
    <property type="entry name" value="P-loop containing nucleoside triphosphate hydrolases"/>
    <property type="match status" value="1"/>
</dbReference>
<dbReference type="InterPro" id="IPR027417">
    <property type="entry name" value="P-loop_NTPase"/>
</dbReference>
<keyword evidence="6" id="KW-0479">Metal-binding</keyword>
<evidence type="ECO:0000256" key="3">
    <source>
        <dbReference type="ARBA" id="ARBA00019010"/>
    </source>
</evidence>
<protein>
    <recommendedName>
        <fullName evidence="3">tRNA threonylcarbamoyladenosine biosynthesis protein TsaE</fullName>
    </recommendedName>
    <alternativeName>
        <fullName evidence="11">t(6)A37 threonylcarbamoyladenosine biosynthesis protein TsaE</fullName>
    </alternativeName>
</protein>
<name>A0A4R9BF04_9MICO</name>
<dbReference type="GO" id="GO:0046872">
    <property type="term" value="F:metal ion binding"/>
    <property type="evidence" value="ECO:0007669"/>
    <property type="project" value="UniProtKB-KW"/>
</dbReference>
<dbReference type="GO" id="GO:0016740">
    <property type="term" value="F:transferase activity"/>
    <property type="evidence" value="ECO:0007669"/>
    <property type="project" value="UniProtKB-KW"/>
</dbReference>
<evidence type="ECO:0000256" key="1">
    <source>
        <dbReference type="ARBA" id="ARBA00004496"/>
    </source>
</evidence>
<accession>A0A4R9BF04</accession>
<keyword evidence="5" id="KW-0819">tRNA processing</keyword>
<evidence type="ECO:0000256" key="4">
    <source>
        <dbReference type="ARBA" id="ARBA00022490"/>
    </source>
</evidence>
<keyword evidence="7" id="KW-0547">Nucleotide-binding</keyword>
<feature type="region of interest" description="Disordered" evidence="12">
    <location>
        <begin position="152"/>
        <end position="180"/>
    </location>
</feature>